<dbReference type="InterPro" id="IPR012340">
    <property type="entry name" value="NA-bd_OB-fold"/>
</dbReference>
<keyword evidence="5 6" id="KW-0539">Nucleus</keyword>
<evidence type="ECO:0000256" key="5">
    <source>
        <dbReference type="ARBA" id="ARBA00023242"/>
    </source>
</evidence>
<dbReference type="Gene3D" id="2.40.50.140">
    <property type="entry name" value="Nucleic acid-binding proteins"/>
    <property type="match status" value="1"/>
</dbReference>
<keyword evidence="3 6" id="KW-0240">DNA-directed RNA polymerase</keyword>
<comment type="caution">
    <text evidence="8">The sequence shown here is derived from an EMBL/GenBank/DDBJ whole genome shotgun (WGS) entry which is preliminary data.</text>
</comment>
<dbReference type="GO" id="GO:0000932">
    <property type="term" value="C:P-body"/>
    <property type="evidence" value="ECO:0007669"/>
    <property type="project" value="TreeGrafter"/>
</dbReference>
<dbReference type="STRING" id="420778.A0A1S8BIR9"/>
<dbReference type="SUPFAM" id="SSF50249">
    <property type="entry name" value="Nucleic acid-binding proteins"/>
    <property type="match status" value="1"/>
</dbReference>
<reference evidence="8 9" key="1">
    <citation type="submission" date="2017-01" db="EMBL/GenBank/DDBJ databases">
        <title>Draft genome sequence of Diplodia seriata F98.1, a fungal species involved in grapevine trunk diseases.</title>
        <authorList>
            <person name="Robert-Siegwald G."/>
            <person name="Vallet J."/>
            <person name="Abou-Mansour E."/>
            <person name="Xu J."/>
            <person name="Rey P."/>
            <person name="Bertsch C."/>
            <person name="Rego C."/>
            <person name="Larignon P."/>
            <person name="Fontaine F."/>
            <person name="Lebrun M.-H."/>
        </authorList>
    </citation>
    <scope>NUCLEOTIDE SEQUENCE [LARGE SCALE GENOMIC DNA]</scope>
    <source>
        <strain evidence="8 9">F98.1</strain>
    </source>
</reference>
<evidence type="ECO:0000256" key="3">
    <source>
        <dbReference type="ARBA" id="ARBA00022478"/>
    </source>
</evidence>
<comment type="function">
    <text evidence="6">DNA-dependent RNA polymerase which catalyzes the transcription of DNA into RNA using the four ribonucleoside triphosphates as substrates.</text>
</comment>
<dbReference type="GO" id="GO:0045948">
    <property type="term" value="P:positive regulation of translational initiation"/>
    <property type="evidence" value="ECO:0007669"/>
    <property type="project" value="TreeGrafter"/>
</dbReference>
<dbReference type="FunFam" id="3.30.1490.120:FF:000001">
    <property type="entry name" value="DNA-directed RNA polymerase II subunit RPB7"/>
    <property type="match status" value="1"/>
</dbReference>
<dbReference type="InterPro" id="IPR045113">
    <property type="entry name" value="Rpb7-like"/>
</dbReference>
<keyword evidence="4 6" id="KW-0804">Transcription</keyword>
<dbReference type="Pfam" id="PF00575">
    <property type="entry name" value="S1"/>
    <property type="match status" value="1"/>
</dbReference>
<evidence type="ECO:0000259" key="7">
    <source>
        <dbReference type="PROSITE" id="PS50126"/>
    </source>
</evidence>
<dbReference type="InterPro" id="IPR005576">
    <property type="entry name" value="Rpb7-like_N"/>
</dbReference>
<dbReference type="EMBL" id="MSZU01000076">
    <property type="protein sequence ID" value="OMP87335.1"/>
    <property type="molecule type" value="Genomic_DNA"/>
</dbReference>
<dbReference type="CDD" id="cd04462">
    <property type="entry name" value="S1_RNAPII_Rpb7"/>
    <property type="match status" value="1"/>
</dbReference>
<dbReference type="Gene3D" id="3.30.1490.120">
    <property type="entry name" value="RNA polymerase Rpb7-like, N-terminal domain"/>
    <property type="match status" value="1"/>
</dbReference>
<proteinExistence type="inferred from homology"/>
<dbReference type="PANTHER" id="PTHR12709">
    <property type="entry name" value="DNA-DIRECTED RNA POLYMERASE II, III"/>
    <property type="match status" value="1"/>
</dbReference>
<dbReference type="FunFam" id="2.40.50.140:FF:000043">
    <property type="entry name" value="DNA-directed RNA polymerase II subunit RPB7"/>
    <property type="match status" value="1"/>
</dbReference>
<dbReference type="GO" id="GO:0031369">
    <property type="term" value="F:translation initiation factor binding"/>
    <property type="evidence" value="ECO:0007669"/>
    <property type="project" value="TreeGrafter"/>
</dbReference>
<dbReference type="GO" id="GO:0060213">
    <property type="term" value="P:positive regulation of nuclear-transcribed mRNA poly(A) tail shortening"/>
    <property type="evidence" value="ECO:0007669"/>
    <property type="project" value="TreeGrafter"/>
</dbReference>
<dbReference type="GO" id="GO:0005665">
    <property type="term" value="C:RNA polymerase II, core complex"/>
    <property type="evidence" value="ECO:0007669"/>
    <property type="project" value="UniProtKB-ARBA"/>
</dbReference>
<protein>
    <recommendedName>
        <fullName evidence="6">DNA-directed RNA polymerase subunit</fullName>
    </recommendedName>
</protein>
<evidence type="ECO:0000313" key="9">
    <source>
        <dbReference type="Proteomes" id="UP000190776"/>
    </source>
</evidence>
<dbReference type="CDD" id="cd04329">
    <property type="entry name" value="RNAP_II_Rpb7_N"/>
    <property type="match status" value="1"/>
</dbReference>
<dbReference type="OrthoDB" id="1162399at2759"/>
<dbReference type="PROSITE" id="PS50126">
    <property type="entry name" value="S1"/>
    <property type="match status" value="1"/>
</dbReference>
<evidence type="ECO:0000256" key="6">
    <source>
        <dbReference type="RuleBase" id="RU369086"/>
    </source>
</evidence>
<dbReference type="SMART" id="SM00316">
    <property type="entry name" value="S1"/>
    <property type="match status" value="1"/>
</dbReference>
<evidence type="ECO:0000256" key="1">
    <source>
        <dbReference type="ARBA" id="ARBA00004123"/>
    </source>
</evidence>
<comment type="similarity">
    <text evidence="2">Belongs to the eukaryotic RPB7/RPC8 RNA polymerase subunit family.</text>
</comment>
<dbReference type="Pfam" id="PF03876">
    <property type="entry name" value="SHS2_Rpb7-N"/>
    <property type="match status" value="1"/>
</dbReference>
<comment type="subcellular location">
    <subcellularLocation>
        <location evidence="1 6">Nucleus</location>
    </subcellularLocation>
</comment>
<organism evidence="8 9">
    <name type="scientific">Diplodia seriata</name>
    <dbReference type="NCBI Taxonomy" id="420778"/>
    <lineage>
        <taxon>Eukaryota</taxon>
        <taxon>Fungi</taxon>
        <taxon>Dikarya</taxon>
        <taxon>Ascomycota</taxon>
        <taxon>Pezizomycotina</taxon>
        <taxon>Dothideomycetes</taxon>
        <taxon>Dothideomycetes incertae sedis</taxon>
        <taxon>Botryosphaeriales</taxon>
        <taxon>Botryosphaeriaceae</taxon>
        <taxon>Diplodia</taxon>
    </lineage>
</organism>
<sequence length="296" mass="32809">MFFLHELERTITLHPSFLGPNVHEYIEDRLKQDVEGIQIENYYIICVMDSQDKSEGRVLPGTGYIEYNVHFKAIVWRPFKGEILDGVVSAVVDSGFFVEVGPLNVFVAASMIPSSIKYDGNATPPQWTDNADQVIEKGTHIRVKVKGIRTELGNMYAIATIKEDYLGYVPKPSAGAATPILTVLDLLAAEGVEHTMRNGRSRVLMQSIPSKDGTGCLRGSARLRAPFPSQRVPTRWVKAVMYNMRAQQPCGALAFSRFARAAAIFLINVAICRIRVEHDYRPGSQCAAAHGEVQKA</sequence>
<dbReference type="InterPro" id="IPR003029">
    <property type="entry name" value="S1_domain"/>
</dbReference>
<dbReference type="GO" id="GO:0003697">
    <property type="term" value="F:single-stranded DNA binding"/>
    <property type="evidence" value="ECO:0007669"/>
    <property type="project" value="TreeGrafter"/>
</dbReference>
<dbReference type="PANTHER" id="PTHR12709:SF4">
    <property type="entry name" value="DNA-DIRECTED RNA POLYMERASE II SUBUNIT RPB7"/>
    <property type="match status" value="1"/>
</dbReference>
<dbReference type="SUPFAM" id="SSF88798">
    <property type="entry name" value="N-terminal, heterodimerisation domain of RBP7 (RpoE)"/>
    <property type="match status" value="1"/>
</dbReference>
<dbReference type="GO" id="GO:0006367">
    <property type="term" value="P:transcription initiation at RNA polymerase II promoter"/>
    <property type="evidence" value="ECO:0007669"/>
    <property type="project" value="TreeGrafter"/>
</dbReference>
<dbReference type="Proteomes" id="UP000190776">
    <property type="component" value="Unassembled WGS sequence"/>
</dbReference>
<dbReference type="GO" id="GO:0003727">
    <property type="term" value="F:single-stranded RNA binding"/>
    <property type="evidence" value="ECO:0007669"/>
    <property type="project" value="TreeGrafter"/>
</dbReference>
<dbReference type="AlphaFoldDB" id="A0A1S8BIR9"/>
<gene>
    <name evidence="8" type="ORF">BK809_0007421</name>
</gene>
<feature type="domain" description="S1 motif" evidence="7">
    <location>
        <begin position="81"/>
        <end position="162"/>
    </location>
</feature>
<evidence type="ECO:0000313" key="8">
    <source>
        <dbReference type="EMBL" id="OMP87335.1"/>
    </source>
</evidence>
<evidence type="ECO:0000256" key="2">
    <source>
        <dbReference type="ARBA" id="ARBA00009307"/>
    </source>
</evidence>
<accession>A0A1S8BIR9</accession>
<evidence type="ECO:0000256" key="4">
    <source>
        <dbReference type="ARBA" id="ARBA00023163"/>
    </source>
</evidence>
<dbReference type="InterPro" id="IPR036898">
    <property type="entry name" value="RNA_pol_Rpb7-like_N_sf"/>
</dbReference>
<name>A0A1S8BIR9_9PEZI</name>